<dbReference type="Pfam" id="PF05228">
    <property type="entry name" value="CHASE4"/>
    <property type="match status" value="1"/>
</dbReference>
<dbReference type="SUPFAM" id="SSF55073">
    <property type="entry name" value="Nucleotide cyclase"/>
    <property type="match status" value="1"/>
</dbReference>
<dbReference type="InterPro" id="IPR050469">
    <property type="entry name" value="Diguanylate_Cyclase"/>
</dbReference>
<dbReference type="PROSITE" id="PS50885">
    <property type="entry name" value="HAMP"/>
    <property type="match status" value="1"/>
</dbReference>
<name>A0A5M8FMC4_9GAMM</name>
<dbReference type="GO" id="GO:0052621">
    <property type="term" value="F:diguanylate cyclase activity"/>
    <property type="evidence" value="ECO:0007669"/>
    <property type="project" value="UniProtKB-EC"/>
</dbReference>
<proteinExistence type="predicted"/>
<dbReference type="Gene3D" id="6.10.340.10">
    <property type="match status" value="1"/>
</dbReference>
<dbReference type="Pfam" id="PF00672">
    <property type="entry name" value="HAMP"/>
    <property type="match status" value="1"/>
</dbReference>
<feature type="domain" description="HAMP" evidence="5">
    <location>
        <begin position="291"/>
        <end position="342"/>
    </location>
</feature>
<dbReference type="InterPro" id="IPR029787">
    <property type="entry name" value="Nucleotide_cyclase"/>
</dbReference>
<reference evidence="7 8" key="1">
    <citation type="submission" date="2019-09" db="EMBL/GenBank/DDBJ databases">
        <title>Whole-genome sequence of the purple sulfur bacterium Thiohalocapsa marina DSM 19078.</title>
        <authorList>
            <person name="Kyndt J.A."/>
            <person name="Meyer T.E."/>
        </authorList>
    </citation>
    <scope>NUCLEOTIDE SEQUENCE [LARGE SCALE GENOMIC DNA]</scope>
    <source>
        <strain evidence="7 8">DSM 19078</strain>
    </source>
</reference>
<dbReference type="EC" id="2.7.7.65" evidence="2"/>
<dbReference type="InterPro" id="IPR003660">
    <property type="entry name" value="HAMP_dom"/>
</dbReference>
<dbReference type="GO" id="GO:0007165">
    <property type="term" value="P:signal transduction"/>
    <property type="evidence" value="ECO:0007669"/>
    <property type="project" value="InterPro"/>
</dbReference>
<dbReference type="PANTHER" id="PTHR45138:SF9">
    <property type="entry name" value="DIGUANYLATE CYCLASE DGCM-RELATED"/>
    <property type="match status" value="1"/>
</dbReference>
<protein>
    <recommendedName>
        <fullName evidence="2">diguanylate cyclase</fullName>
        <ecNumber evidence="2">2.7.7.65</ecNumber>
    </recommendedName>
</protein>
<dbReference type="CDD" id="cd01949">
    <property type="entry name" value="GGDEF"/>
    <property type="match status" value="1"/>
</dbReference>
<sequence length="578" mass="62252">MSIKVKLILGLCLLLLLLALGVSVVFYRLILPGAEAVERRERVTDLVRVEQAIGQELKRIHQVSREWGNWDDTYRFAATHDPAYVASNVTAHWLQQLEMDLLVILDTDGRVLASVFSALAQPLADGLIADTLAPALAPAAPSTTPVGTGPLLPERGSGLLNSAAGVLLLGAARILPTDGQGPASGTLYFGRLVSDAFAAGLSEQLQLPVQLALGPAPSSAPQVEALSANQSLAQTGLALLNDPQRSLQIRLQQGRPHYKQMLVSVRYQLAAIFLAGLVASLVAYFLLECILVEPILRLAREAERFSRTHRPEAFAFTAGRDEIGQLARAFADMAERVSDGRHLLERERDKLERESLTDPLTGLGNRRYLEQALAADRAADGAGNTGVGSSRAARLVVSIDLDFFKRVNDHHGHDVGDRVLQQMAEILRRCSREQDILARCGGEEFVLVCRGVDENDAMGIVERIRRETAGHPFGDADRQLQLTCSSGFVLFPPWAPDVSPDAGPEASKAESDARLLKLADLALYQAKAEGRNGWVGYGVEPGTAHARLPVTAEALHAAVTTGLVHRISPPGPSSQQAA</sequence>
<comment type="catalytic activity">
    <reaction evidence="3">
        <text>2 GTP = 3',3'-c-di-GMP + 2 diphosphate</text>
        <dbReference type="Rhea" id="RHEA:24898"/>
        <dbReference type="ChEBI" id="CHEBI:33019"/>
        <dbReference type="ChEBI" id="CHEBI:37565"/>
        <dbReference type="ChEBI" id="CHEBI:58805"/>
        <dbReference type="EC" id="2.7.7.65"/>
    </reaction>
</comment>
<keyword evidence="8" id="KW-1185">Reference proteome</keyword>
<evidence type="ECO:0000256" key="3">
    <source>
        <dbReference type="ARBA" id="ARBA00034247"/>
    </source>
</evidence>
<keyword evidence="4" id="KW-0812">Transmembrane</keyword>
<evidence type="ECO:0000313" key="8">
    <source>
        <dbReference type="Proteomes" id="UP000322981"/>
    </source>
</evidence>
<dbReference type="FunFam" id="3.30.70.270:FF:000001">
    <property type="entry name" value="Diguanylate cyclase domain protein"/>
    <property type="match status" value="1"/>
</dbReference>
<accession>A0A5M8FMC4</accession>
<dbReference type="SMART" id="SM00267">
    <property type="entry name" value="GGDEF"/>
    <property type="match status" value="1"/>
</dbReference>
<keyword evidence="4" id="KW-1133">Transmembrane helix</keyword>
<organism evidence="7 8">
    <name type="scientific">Thiohalocapsa marina</name>
    <dbReference type="NCBI Taxonomy" id="424902"/>
    <lineage>
        <taxon>Bacteria</taxon>
        <taxon>Pseudomonadati</taxon>
        <taxon>Pseudomonadota</taxon>
        <taxon>Gammaproteobacteria</taxon>
        <taxon>Chromatiales</taxon>
        <taxon>Chromatiaceae</taxon>
        <taxon>Thiohalocapsa</taxon>
    </lineage>
</organism>
<dbReference type="Pfam" id="PF00990">
    <property type="entry name" value="GGDEF"/>
    <property type="match status" value="1"/>
</dbReference>
<dbReference type="InterPro" id="IPR007892">
    <property type="entry name" value="CHASE4"/>
</dbReference>
<dbReference type="CDD" id="cd06225">
    <property type="entry name" value="HAMP"/>
    <property type="match status" value="1"/>
</dbReference>
<dbReference type="Proteomes" id="UP000322981">
    <property type="component" value="Unassembled WGS sequence"/>
</dbReference>
<comment type="caution">
    <text evidence="7">The sequence shown here is derived from an EMBL/GenBank/DDBJ whole genome shotgun (WGS) entry which is preliminary data.</text>
</comment>
<evidence type="ECO:0000259" key="6">
    <source>
        <dbReference type="PROSITE" id="PS50887"/>
    </source>
</evidence>
<evidence type="ECO:0000256" key="2">
    <source>
        <dbReference type="ARBA" id="ARBA00012528"/>
    </source>
</evidence>
<dbReference type="PROSITE" id="PS50887">
    <property type="entry name" value="GGDEF"/>
    <property type="match status" value="1"/>
</dbReference>
<evidence type="ECO:0000313" key="7">
    <source>
        <dbReference type="EMBL" id="KAA6185998.1"/>
    </source>
</evidence>
<dbReference type="NCBIfam" id="TIGR00254">
    <property type="entry name" value="GGDEF"/>
    <property type="match status" value="1"/>
</dbReference>
<comment type="cofactor">
    <cofactor evidence="1">
        <name>Mg(2+)</name>
        <dbReference type="ChEBI" id="CHEBI:18420"/>
    </cofactor>
</comment>
<dbReference type="OrthoDB" id="9813903at2"/>
<dbReference type="InterPro" id="IPR000160">
    <property type="entry name" value="GGDEF_dom"/>
</dbReference>
<feature type="domain" description="GGDEF" evidence="6">
    <location>
        <begin position="392"/>
        <end position="539"/>
    </location>
</feature>
<keyword evidence="4" id="KW-0472">Membrane</keyword>
<dbReference type="AlphaFoldDB" id="A0A5M8FMC4"/>
<feature type="transmembrane region" description="Helical" evidence="4">
    <location>
        <begin position="267"/>
        <end position="287"/>
    </location>
</feature>
<gene>
    <name evidence="7" type="ORF">F2Q65_06415</name>
</gene>
<evidence type="ECO:0000259" key="5">
    <source>
        <dbReference type="PROSITE" id="PS50885"/>
    </source>
</evidence>
<dbReference type="GO" id="GO:0016020">
    <property type="term" value="C:membrane"/>
    <property type="evidence" value="ECO:0007669"/>
    <property type="project" value="InterPro"/>
</dbReference>
<dbReference type="InterPro" id="IPR043128">
    <property type="entry name" value="Rev_trsase/Diguanyl_cyclase"/>
</dbReference>
<evidence type="ECO:0000256" key="1">
    <source>
        <dbReference type="ARBA" id="ARBA00001946"/>
    </source>
</evidence>
<dbReference type="RefSeq" id="WP_150091590.1">
    <property type="nucleotide sequence ID" value="NZ_JBFUOH010000134.1"/>
</dbReference>
<dbReference type="PANTHER" id="PTHR45138">
    <property type="entry name" value="REGULATORY COMPONENTS OF SENSORY TRANSDUCTION SYSTEM"/>
    <property type="match status" value="1"/>
</dbReference>
<dbReference type="Gene3D" id="3.30.70.270">
    <property type="match status" value="1"/>
</dbReference>
<dbReference type="SUPFAM" id="SSF158472">
    <property type="entry name" value="HAMP domain-like"/>
    <property type="match status" value="1"/>
</dbReference>
<evidence type="ECO:0000256" key="4">
    <source>
        <dbReference type="SAM" id="Phobius"/>
    </source>
</evidence>
<dbReference type="EMBL" id="VWXX01000006">
    <property type="protein sequence ID" value="KAA6185998.1"/>
    <property type="molecule type" value="Genomic_DNA"/>
</dbReference>